<accession>A0A7R7HZK1</accession>
<dbReference type="KEGG" id="atl:Athai_49320"/>
<dbReference type="PIRSF" id="PIRSF006648">
    <property type="entry name" value="DrrB"/>
    <property type="match status" value="1"/>
</dbReference>
<proteinExistence type="predicted"/>
<dbReference type="GO" id="GO:0046677">
    <property type="term" value="P:response to antibiotic"/>
    <property type="evidence" value="ECO:0007669"/>
    <property type="project" value="UniProtKB-KW"/>
</dbReference>
<feature type="transmembrane region" description="Helical" evidence="6">
    <location>
        <begin position="52"/>
        <end position="72"/>
    </location>
</feature>
<dbReference type="GO" id="GO:0140359">
    <property type="term" value="F:ABC-type transporter activity"/>
    <property type="evidence" value="ECO:0007669"/>
    <property type="project" value="InterPro"/>
</dbReference>
<keyword evidence="9" id="KW-1185">Reference proteome</keyword>
<sequence>MSADHPGAAMRADSRFTPGTFTPAPGRGRLVRMLAAQTATETKLALRNGEQVLLTLIIPLALLIGLTELPIIDVGHPRVDWVTPRVLALAIMSTGFTSQAISLGFDRRYGVLKRLAATALPRWLLVAGRVLSGLLVIVVQLVVLGGVAALLGWSPQLVGVGPAIGLLVLGALSFGALGVLLGGSLRAEVVLAVANAVWFILLLAGGIAVPMSSLPVGLADVVDLLPSGALAGGLTDTLARGSDSDAVPYLVLVAWTVVPAAIASRTTRLT</sequence>
<keyword evidence="3 6" id="KW-1133">Transmembrane helix</keyword>
<dbReference type="GO" id="GO:0043190">
    <property type="term" value="C:ATP-binding cassette (ABC) transporter complex"/>
    <property type="evidence" value="ECO:0007669"/>
    <property type="project" value="InterPro"/>
</dbReference>
<organism evidence="8 9">
    <name type="scientific">Actinocatenispora thailandica</name>
    <dbReference type="NCBI Taxonomy" id="227318"/>
    <lineage>
        <taxon>Bacteria</taxon>
        <taxon>Bacillati</taxon>
        <taxon>Actinomycetota</taxon>
        <taxon>Actinomycetes</taxon>
        <taxon>Micromonosporales</taxon>
        <taxon>Micromonosporaceae</taxon>
        <taxon>Actinocatenispora</taxon>
    </lineage>
</organism>
<feature type="transmembrane region" description="Helical" evidence="6">
    <location>
        <begin position="84"/>
        <end position="105"/>
    </location>
</feature>
<dbReference type="AlphaFoldDB" id="A0A7R7HZK1"/>
<dbReference type="RefSeq" id="WP_203963642.1">
    <property type="nucleotide sequence ID" value="NZ_AP023355.1"/>
</dbReference>
<dbReference type="InterPro" id="IPR000412">
    <property type="entry name" value="ABC_2_transport"/>
</dbReference>
<dbReference type="EMBL" id="AP023355">
    <property type="protein sequence ID" value="BCJ37429.1"/>
    <property type="molecule type" value="Genomic_DNA"/>
</dbReference>
<evidence type="ECO:0000256" key="5">
    <source>
        <dbReference type="ARBA" id="ARBA00023251"/>
    </source>
</evidence>
<dbReference type="Proteomes" id="UP000611640">
    <property type="component" value="Chromosome"/>
</dbReference>
<feature type="transmembrane region" description="Helical" evidence="6">
    <location>
        <begin position="189"/>
        <end position="209"/>
    </location>
</feature>
<keyword evidence="4 6" id="KW-0472">Membrane</keyword>
<feature type="transmembrane region" description="Helical" evidence="6">
    <location>
        <begin position="246"/>
        <end position="264"/>
    </location>
</feature>
<dbReference type="PANTHER" id="PTHR43229">
    <property type="entry name" value="NODULATION PROTEIN J"/>
    <property type="match status" value="1"/>
</dbReference>
<dbReference type="PANTHER" id="PTHR43229:SF2">
    <property type="entry name" value="NODULATION PROTEIN J"/>
    <property type="match status" value="1"/>
</dbReference>
<evidence type="ECO:0000256" key="3">
    <source>
        <dbReference type="ARBA" id="ARBA00022989"/>
    </source>
</evidence>
<feature type="transmembrane region" description="Helical" evidence="6">
    <location>
        <begin position="126"/>
        <end position="151"/>
    </location>
</feature>
<evidence type="ECO:0000313" key="8">
    <source>
        <dbReference type="EMBL" id="BCJ37429.1"/>
    </source>
</evidence>
<evidence type="ECO:0000259" key="7">
    <source>
        <dbReference type="Pfam" id="PF12698"/>
    </source>
</evidence>
<dbReference type="Pfam" id="PF12698">
    <property type="entry name" value="ABC2_membrane_3"/>
    <property type="match status" value="1"/>
</dbReference>
<keyword evidence="2 6" id="KW-0812">Transmembrane</keyword>
<protein>
    <submittedName>
        <fullName evidence="8">Transport permease protein</fullName>
    </submittedName>
</protein>
<dbReference type="InterPro" id="IPR051784">
    <property type="entry name" value="Nod_factor_ABC_transporter"/>
</dbReference>
<feature type="domain" description="ABC-2 type transporter transmembrane" evidence="7">
    <location>
        <begin position="86"/>
        <end position="263"/>
    </location>
</feature>
<evidence type="ECO:0000313" key="9">
    <source>
        <dbReference type="Proteomes" id="UP000611640"/>
    </source>
</evidence>
<name>A0A7R7HZK1_9ACTN</name>
<reference evidence="8 9" key="1">
    <citation type="submission" date="2020-08" db="EMBL/GenBank/DDBJ databases">
        <title>Whole genome shotgun sequence of Actinocatenispora thailandica NBRC 105041.</title>
        <authorList>
            <person name="Komaki H."/>
            <person name="Tamura T."/>
        </authorList>
    </citation>
    <scope>NUCLEOTIDE SEQUENCE [LARGE SCALE GENOMIC DNA]</scope>
    <source>
        <strain evidence="8 9">NBRC 105041</strain>
    </source>
</reference>
<gene>
    <name evidence="8" type="ORF">Athai_49320</name>
</gene>
<feature type="transmembrane region" description="Helical" evidence="6">
    <location>
        <begin position="163"/>
        <end position="182"/>
    </location>
</feature>
<dbReference type="InterPro" id="IPR013525">
    <property type="entry name" value="ABC2_TM"/>
</dbReference>
<comment type="subcellular location">
    <subcellularLocation>
        <location evidence="1">Membrane</location>
        <topology evidence="1">Multi-pass membrane protein</topology>
    </subcellularLocation>
</comment>
<evidence type="ECO:0000256" key="2">
    <source>
        <dbReference type="ARBA" id="ARBA00022692"/>
    </source>
</evidence>
<evidence type="ECO:0000256" key="1">
    <source>
        <dbReference type="ARBA" id="ARBA00004141"/>
    </source>
</evidence>
<keyword evidence="5" id="KW-0046">Antibiotic resistance</keyword>
<evidence type="ECO:0000256" key="6">
    <source>
        <dbReference type="SAM" id="Phobius"/>
    </source>
</evidence>
<evidence type="ECO:0000256" key="4">
    <source>
        <dbReference type="ARBA" id="ARBA00023136"/>
    </source>
</evidence>